<dbReference type="SUPFAM" id="SSF52540">
    <property type="entry name" value="P-loop containing nucleoside triphosphate hydrolases"/>
    <property type="match status" value="1"/>
</dbReference>
<sequence>MSNWALEFDRWAPSVKKILYKGSPQARRILQGQLKASKINVLLTTYEYIIKDKSALSKVKWKYMIIDEGHRMKNHHCKLTQVLNTYYIAPYRLLLTGTPLQNKLPELWALLNFLLPTIFESVNTFEQWFNAPFSATGEKVELNQEETLLIIRRLHKVLRPFLLRRLKREVESQLPEKVEYVIKCEMSALQRVLYSHMQSKGVILTDGSEKDKKVSTCSLFLHTLRLC</sequence>
<dbReference type="EMBL" id="SUNJ01013505">
    <property type="protein sequence ID" value="TPP57230.1"/>
    <property type="molecule type" value="Genomic_DNA"/>
</dbReference>
<keyword evidence="3" id="KW-1185">Reference proteome</keyword>
<dbReference type="InterPro" id="IPR027417">
    <property type="entry name" value="P-loop_NTPase"/>
</dbReference>
<dbReference type="PROSITE" id="PS51192">
    <property type="entry name" value="HELICASE_ATP_BIND_1"/>
    <property type="match status" value="1"/>
</dbReference>
<dbReference type="Proteomes" id="UP000316759">
    <property type="component" value="Unassembled WGS sequence"/>
</dbReference>
<name>A0A504YH39_FASGI</name>
<reference evidence="2 3" key="1">
    <citation type="submission" date="2019-04" db="EMBL/GenBank/DDBJ databases">
        <title>Annotation for the trematode Fasciola gigantica.</title>
        <authorList>
            <person name="Choi Y.-J."/>
        </authorList>
    </citation>
    <scope>NUCLEOTIDE SEQUENCE [LARGE SCALE GENOMIC DNA]</scope>
    <source>
        <strain evidence="2">Uganda_cow_1</strain>
    </source>
</reference>
<dbReference type="InterPro" id="IPR000330">
    <property type="entry name" value="SNF2_N"/>
</dbReference>
<dbReference type="InterPro" id="IPR014001">
    <property type="entry name" value="Helicase_ATP-bd"/>
</dbReference>
<feature type="domain" description="Helicase ATP-binding" evidence="1">
    <location>
        <begin position="1"/>
        <end position="117"/>
    </location>
</feature>
<dbReference type="STRING" id="46835.A0A504YH39"/>
<accession>A0A504YH39</accession>
<dbReference type="PANTHER" id="PTHR10799">
    <property type="entry name" value="SNF2/RAD54 HELICASE FAMILY"/>
    <property type="match status" value="1"/>
</dbReference>
<dbReference type="Gene3D" id="3.40.50.300">
    <property type="entry name" value="P-loop containing nucleotide triphosphate hydrolases"/>
    <property type="match status" value="1"/>
</dbReference>
<comment type="caution">
    <text evidence="2">The sequence shown here is derived from an EMBL/GenBank/DDBJ whole genome shotgun (WGS) entry which is preliminary data.</text>
</comment>
<organism evidence="2 3">
    <name type="scientific">Fasciola gigantica</name>
    <name type="common">Giant liver fluke</name>
    <dbReference type="NCBI Taxonomy" id="46835"/>
    <lineage>
        <taxon>Eukaryota</taxon>
        <taxon>Metazoa</taxon>
        <taxon>Spiralia</taxon>
        <taxon>Lophotrochozoa</taxon>
        <taxon>Platyhelminthes</taxon>
        <taxon>Trematoda</taxon>
        <taxon>Digenea</taxon>
        <taxon>Plagiorchiida</taxon>
        <taxon>Echinostomata</taxon>
        <taxon>Echinostomatoidea</taxon>
        <taxon>Fasciolidae</taxon>
        <taxon>Fasciola</taxon>
    </lineage>
</organism>
<dbReference type="GO" id="GO:0005524">
    <property type="term" value="F:ATP binding"/>
    <property type="evidence" value="ECO:0007669"/>
    <property type="project" value="InterPro"/>
</dbReference>
<evidence type="ECO:0000313" key="2">
    <source>
        <dbReference type="EMBL" id="TPP57230.1"/>
    </source>
</evidence>
<dbReference type="OrthoDB" id="6017at2759"/>
<dbReference type="Pfam" id="PF00176">
    <property type="entry name" value="SNF2-rel_dom"/>
    <property type="match status" value="1"/>
</dbReference>
<proteinExistence type="predicted"/>
<dbReference type="FunFam" id="3.40.50.10810:FF:000159">
    <property type="entry name" value="Predicted protein"/>
    <property type="match status" value="1"/>
</dbReference>
<dbReference type="InterPro" id="IPR038718">
    <property type="entry name" value="SNF2-like_sf"/>
</dbReference>
<dbReference type="AlphaFoldDB" id="A0A504YH39"/>
<dbReference type="Gene3D" id="3.40.50.10810">
    <property type="entry name" value="Tandem AAA-ATPase domain"/>
    <property type="match status" value="1"/>
</dbReference>
<evidence type="ECO:0000259" key="1">
    <source>
        <dbReference type="PROSITE" id="PS51192"/>
    </source>
</evidence>
<evidence type="ECO:0000313" key="3">
    <source>
        <dbReference type="Proteomes" id="UP000316759"/>
    </source>
</evidence>
<gene>
    <name evidence="2" type="ORF">FGIG_12113</name>
</gene>
<protein>
    <submittedName>
        <fullName evidence="2">Transcription activator BRG1</fullName>
    </submittedName>
</protein>